<dbReference type="GO" id="GO:0005737">
    <property type="term" value="C:cytoplasm"/>
    <property type="evidence" value="ECO:0007669"/>
    <property type="project" value="TreeGrafter"/>
</dbReference>
<dbReference type="EMBL" id="MG063685">
    <property type="protein sequence ID" value="AUG68963.1"/>
    <property type="molecule type" value="mRNA"/>
</dbReference>
<organism evidence="4">
    <name type="scientific">Eptatretus cirrhatus</name>
    <name type="common">broadgilled hagfish</name>
    <dbReference type="NCBI Taxonomy" id="78394"/>
    <lineage>
        <taxon>Eukaryota</taxon>
        <taxon>Metazoa</taxon>
        <taxon>Chordata</taxon>
        <taxon>Craniata</taxon>
        <taxon>Vertebrata</taxon>
        <taxon>Cyclostomata</taxon>
        <taxon>Myxini</taxon>
        <taxon>Myxiniformes</taxon>
        <taxon>Myxinidae</taxon>
        <taxon>Eptatretinae</taxon>
        <taxon>Eptatretus</taxon>
    </lineage>
</organism>
<dbReference type="Pfam" id="PF00631">
    <property type="entry name" value="G-gamma"/>
    <property type="match status" value="1"/>
</dbReference>
<feature type="domain" description="RGS" evidence="2">
    <location>
        <begin position="286"/>
        <end position="401"/>
    </location>
</feature>
<dbReference type="InterPro" id="IPR000591">
    <property type="entry name" value="DEP_dom"/>
</dbReference>
<dbReference type="GO" id="GO:0007186">
    <property type="term" value="P:G protein-coupled receptor signaling pathway"/>
    <property type="evidence" value="ECO:0007669"/>
    <property type="project" value="InterPro"/>
</dbReference>
<dbReference type="InterPro" id="IPR015898">
    <property type="entry name" value="G-protein_gamma-like_dom"/>
</dbReference>
<dbReference type="PRINTS" id="PR01301">
    <property type="entry name" value="RGSPROTEIN"/>
</dbReference>
<evidence type="ECO:0000259" key="2">
    <source>
        <dbReference type="PROSITE" id="PS50132"/>
    </source>
</evidence>
<dbReference type="SUPFAM" id="SSF48670">
    <property type="entry name" value="Transducin (heterotrimeric G protein), gamma chain"/>
    <property type="match status" value="1"/>
</dbReference>
<dbReference type="InterPro" id="IPR036305">
    <property type="entry name" value="RGS_sf"/>
</dbReference>
<dbReference type="GO" id="GO:0005096">
    <property type="term" value="F:GTPase activator activity"/>
    <property type="evidence" value="ECO:0007669"/>
    <property type="project" value="TreeGrafter"/>
</dbReference>
<dbReference type="PROSITE" id="PS50132">
    <property type="entry name" value="RGS"/>
    <property type="match status" value="1"/>
</dbReference>
<sequence>MSGFEKVEMLVGAMQDPEMGVNMFDQRLLLTVIPHAVRGHEILTWIIRNLKTSDEEALNLSNLLVRTGYVYPLLEPANFSLQPDDSIYRFQGPYFWPSKSWPTEDTDYAIYLAKKNVMKNGDLADYEKARYQHLHAKINHKWDFIIMQAKEQMSAVKERRRGDRLVLACQEQAFWLIQRPPPDTTCVFERDNMRMASTSLAKQKTAEYYKTEIYYCGKALVRARVKSSTSLEGFVRHCDLYASHDPIMSGCLPNNPWISQDPSLWSLHATMVEVPAKQRVECWAFSFRVLLNDQRGRQELREFLLKEFSAENLSFWESCEDLKSCELSNVKEKAEEIFGEFLSPGAKHWINLDGRTMAMTVAGMKQPCRFVFEEAQGHIYLLMKKDCYPRYLKSEMYKSLLERAIVPQDNKRRIFPLMMRPRLSSPPITLQGI</sequence>
<dbReference type="CDD" id="cd04450">
    <property type="entry name" value="DEP_RGS7-like"/>
    <property type="match status" value="1"/>
</dbReference>
<dbReference type="InterPro" id="IPR016137">
    <property type="entry name" value="RGS"/>
</dbReference>
<dbReference type="GO" id="GO:0009968">
    <property type="term" value="P:negative regulation of signal transduction"/>
    <property type="evidence" value="ECO:0007669"/>
    <property type="project" value="UniProtKB-KW"/>
</dbReference>
<dbReference type="SMART" id="SM00315">
    <property type="entry name" value="RGS"/>
    <property type="match status" value="1"/>
</dbReference>
<dbReference type="InterPro" id="IPR040759">
    <property type="entry name" value="RGS_DHEX"/>
</dbReference>
<dbReference type="AlphaFoldDB" id="A0A2H5ACC9"/>
<dbReference type="Pfam" id="PF18148">
    <property type="entry name" value="RGS_DHEX"/>
    <property type="match status" value="1"/>
</dbReference>
<dbReference type="Pfam" id="PF00610">
    <property type="entry name" value="DEP"/>
    <property type="match status" value="1"/>
</dbReference>
<dbReference type="InterPro" id="IPR036388">
    <property type="entry name" value="WH-like_DNA-bd_sf"/>
</dbReference>
<dbReference type="GO" id="GO:0008277">
    <property type="term" value="P:regulation of G protein-coupled receptor signaling pathway"/>
    <property type="evidence" value="ECO:0007669"/>
    <property type="project" value="InterPro"/>
</dbReference>
<protein>
    <submittedName>
        <fullName evidence="4">Regulator of G-protein signaling 11</fullName>
    </submittedName>
</protein>
<evidence type="ECO:0000259" key="3">
    <source>
        <dbReference type="PROSITE" id="PS50186"/>
    </source>
</evidence>
<evidence type="ECO:0000256" key="1">
    <source>
        <dbReference type="ARBA" id="ARBA00022700"/>
    </source>
</evidence>
<dbReference type="PROSITE" id="PS50186">
    <property type="entry name" value="DEP"/>
    <property type="match status" value="1"/>
</dbReference>
<keyword evidence="1" id="KW-0734">Signal transduction inhibitor</keyword>
<dbReference type="PANTHER" id="PTHR45746:SF5">
    <property type="entry name" value="REGULATOR OF G-PROTEIN SIGNALING 7"/>
    <property type="match status" value="1"/>
</dbReference>
<dbReference type="InterPro" id="IPR036390">
    <property type="entry name" value="WH_DNA-bd_sf"/>
</dbReference>
<dbReference type="SUPFAM" id="SSF48097">
    <property type="entry name" value="Regulator of G-protein signaling, RGS"/>
    <property type="match status" value="1"/>
</dbReference>
<evidence type="ECO:0000313" key="4">
    <source>
        <dbReference type="EMBL" id="AUG68963.1"/>
    </source>
</evidence>
<dbReference type="GO" id="GO:0035556">
    <property type="term" value="P:intracellular signal transduction"/>
    <property type="evidence" value="ECO:0007669"/>
    <property type="project" value="InterPro"/>
</dbReference>
<dbReference type="Gene3D" id="1.10.1240.60">
    <property type="match status" value="1"/>
</dbReference>
<dbReference type="FunFam" id="1.10.167.10:FF:000001">
    <property type="entry name" value="Putative regulator of g-protein signaling 12"/>
    <property type="match status" value="1"/>
</dbReference>
<accession>A0A2H5ACC9</accession>
<feature type="domain" description="DEP" evidence="3">
    <location>
        <begin position="17"/>
        <end position="92"/>
    </location>
</feature>
<dbReference type="InterPro" id="IPR047016">
    <property type="entry name" value="RGS6/7/9/11"/>
</dbReference>
<dbReference type="Gene3D" id="1.10.167.10">
    <property type="entry name" value="Regulator of G-protein Signalling 4, domain 2"/>
    <property type="match status" value="1"/>
</dbReference>
<reference evidence="4" key="1">
    <citation type="journal article" date="2018" name="Open Biol.">
        <title>Evolution of the shut-off steps of vertebrate phototransduction.</title>
        <authorList>
            <person name="Lamb T.D."/>
            <person name="Patel H.R."/>
            <person name="Chuah A."/>
            <person name="Hunt D.M."/>
        </authorList>
    </citation>
    <scope>NUCLEOTIDE SEQUENCE</scope>
</reference>
<dbReference type="Gene3D" id="1.10.10.10">
    <property type="entry name" value="Winged helix-like DNA-binding domain superfamily/Winged helix DNA-binding domain"/>
    <property type="match status" value="1"/>
</dbReference>
<dbReference type="GO" id="GO:0005886">
    <property type="term" value="C:plasma membrane"/>
    <property type="evidence" value="ECO:0007669"/>
    <property type="project" value="TreeGrafter"/>
</dbReference>
<dbReference type="InterPro" id="IPR044926">
    <property type="entry name" value="RGS_subdomain_2"/>
</dbReference>
<dbReference type="PANTHER" id="PTHR45746">
    <property type="entry name" value="LP21163P"/>
    <property type="match status" value="1"/>
</dbReference>
<dbReference type="GO" id="GO:0043005">
    <property type="term" value="C:neuron projection"/>
    <property type="evidence" value="ECO:0007669"/>
    <property type="project" value="TreeGrafter"/>
</dbReference>
<dbReference type="SMART" id="SM00049">
    <property type="entry name" value="DEP"/>
    <property type="match status" value="1"/>
</dbReference>
<name>A0A2H5ACC9_9VERT</name>
<dbReference type="Gene3D" id="4.10.260.10">
    <property type="entry name" value="Transducin (heterotrimeric G protein), gamma chain"/>
    <property type="match status" value="1"/>
</dbReference>
<dbReference type="SMART" id="SM01224">
    <property type="entry name" value="G_gamma"/>
    <property type="match status" value="1"/>
</dbReference>
<dbReference type="InterPro" id="IPR047017">
    <property type="entry name" value="RGS6/7/9/11_DHEX_sf"/>
</dbReference>
<proteinExistence type="evidence at transcript level"/>
<dbReference type="InterPro" id="IPR036284">
    <property type="entry name" value="GGL_sf"/>
</dbReference>
<dbReference type="SMART" id="SM00224">
    <property type="entry name" value="GGL"/>
    <property type="match status" value="1"/>
</dbReference>
<dbReference type="Pfam" id="PF00615">
    <property type="entry name" value="RGS"/>
    <property type="match status" value="1"/>
</dbReference>
<dbReference type="SUPFAM" id="SSF46785">
    <property type="entry name" value="Winged helix' DNA-binding domain"/>
    <property type="match status" value="1"/>
</dbReference>